<comment type="catalytic activity">
    <reaction evidence="1">
        <text>beta-D-fructose 1,6-bisphosphate + H2O = beta-D-fructose 6-phosphate + phosphate</text>
        <dbReference type="Rhea" id="RHEA:11064"/>
        <dbReference type="ChEBI" id="CHEBI:15377"/>
        <dbReference type="ChEBI" id="CHEBI:32966"/>
        <dbReference type="ChEBI" id="CHEBI:43474"/>
        <dbReference type="ChEBI" id="CHEBI:57634"/>
        <dbReference type="EC" id="3.1.3.11"/>
    </reaction>
</comment>
<dbReference type="SUPFAM" id="SSF56655">
    <property type="entry name" value="Carbohydrate phosphatase"/>
    <property type="match status" value="1"/>
</dbReference>
<feature type="binding site" evidence="5">
    <location>
        <position position="92"/>
    </location>
    <ligand>
        <name>Mg(2+)</name>
        <dbReference type="ChEBI" id="CHEBI:18420"/>
        <label>1</label>
        <note>catalytic</note>
    </ligand>
</feature>
<evidence type="ECO:0000313" key="6">
    <source>
        <dbReference type="EMBL" id="MFD1524868.1"/>
    </source>
</evidence>
<organism evidence="6 7">
    <name type="scientific">Halolamina salina</name>
    <dbReference type="NCBI Taxonomy" id="1220023"/>
    <lineage>
        <taxon>Archaea</taxon>
        <taxon>Methanobacteriati</taxon>
        <taxon>Methanobacteriota</taxon>
        <taxon>Stenosarchaea group</taxon>
        <taxon>Halobacteria</taxon>
        <taxon>Halobacteriales</taxon>
        <taxon>Haloferacaceae</taxon>
    </lineage>
</organism>
<name>A0ABD6B2J6_9EURY</name>
<dbReference type="Proteomes" id="UP001597111">
    <property type="component" value="Unassembled WGS sequence"/>
</dbReference>
<evidence type="ECO:0000256" key="2">
    <source>
        <dbReference type="ARBA" id="ARBA00013093"/>
    </source>
</evidence>
<comment type="caution">
    <text evidence="6">The sequence shown here is derived from an EMBL/GenBank/DDBJ whole genome shotgun (WGS) entry which is preliminary data.</text>
</comment>
<dbReference type="EMBL" id="JBHUDH010000008">
    <property type="protein sequence ID" value="MFD1524868.1"/>
    <property type="molecule type" value="Genomic_DNA"/>
</dbReference>
<reference evidence="6 7" key="1">
    <citation type="journal article" date="2019" name="Int. J. Syst. Evol. Microbiol.">
        <title>The Global Catalogue of Microorganisms (GCM) 10K type strain sequencing project: providing services to taxonomists for standard genome sequencing and annotation.</title>
        <authorList>
            <consortium name="The Broad Institute Genomics Platform"/>
            <consortium name="The Broad Institute Genome Sequencing Center for Infectious Disease"/>
            <person name="Wu L."/>
            <person name="Ma J."/>
        </authorList>
    </citation>
    <scope>NUCLEOTIDE SEQUENCE [LARGE SCALE GENOMIC DNA]</scope>
    <source>
        <strain evidence="6 7">CGMCC 1.12285</strain>
    </source>
</reference>
<dbReference type="PRINTS" id="PR00377">
    <property type="entry name" value="IMPHPHTASES"/>
</dbReference>
<comment type="similarity">
    <text evidence="4">Belongs to the inositol monophosphatase superfamily. FBPase class 4 family.</text>
</comment>
<feature type="binding site" evidence="5">
    <location>
        <position position="68"/>
    </location>
    <ligand>
        <name>Mg(2+)</name>
        <dbReference type="ChEBI" id="CHEBI:18420"/>
        <label>1</label>
        <note>catalytic</note>
    </ligand>
</feature>
<gene>
    <name evidence="6" type="ORF">ACFR9S_00950</name>
</gene>
<dbReference type="EC" id="3.1.3.11" evidence="2"/>
<comment type="cofactor">
    <cofactor evidence="5">
        <name>Mg(2+)</name>
        <dbReference type="ChEBI" id="CHEBI:18420"/>
    </cofactor>
</comment>
<evidence type="ECO:0000256" key="5">
    <source>
        <dbReference type="PIRSR" id="PIRSR600760-2"/>
    </source>
</evidence>
<feature type="binding site" evidence="5">
    <location>
        <position position="217"/>
    </location>
    <ligand>
        <name>Mg(2+)</name>
        <dbReference type="ChEBI" id="CHEBI:18420"/>
        <label>1</label>
        <note>catalytic</note>
    </ligand>
</feature>
<protein>
    <recommendedName>
        <fullName evidence="2">fructose-bisphosphatase</fullName>
        <ecNumber evidence="2">3.1.3.11</ecNumber>
    </recommendedName>
</protein>
<evidence type="ECO:0000256" key="3">
    <source>
        <dbReference type="ARBA" id="ARBA00023277"/>
    </source>
</evidence>
<dbReference type="Pfam" id="PF00459">
    <property type="entry name" value="Inositol_P"/>
    <property type="match status" value="1"/>
</dbReference>
<dbReference type="RefSeq" id="WP_379731624.1">
    <property type="nucleotide sequence ID" value="NZ_JBHSWZ010000115.1"/>
</dbReference>
<dbReference type="AlphaFoldDB" id="A0ABD6B2J6"/>
<dbReference type="InterPro" id="IPR000760">
    <property type="entry name" value="Inositol_monophosphatase-like"/>
</dbReference>
<dbReference type="GO" id="GO:0042132">
    <property type="term" value="F:fructose 1,6-bisphosphate 1-phosphatase activity"/>
    <property type="evidence" value="ECO:0007669"/>
    <property type="project" value="UniProtKB-EC"/>
</dbReference>
<dbReference type="Gene3D" id="3.30.540.10">
    <property type="entry name" value="Fructose-1,6-Bisphosphatase, subunit A, domain 1"/>
    <property type="match status" value="1"/>
</dbReference>
<keyword evidence="7" id="KW-1185">Reference proteome</keyword>
<accession>A0ABD6B2J6</accession>
<feature type="binding site" evidence="5">
    <location>
        <position position="90"/>
    </location>
    <ligand>
        <name>Mg(2+)</name>
        <dbReference type="ChEBI" id="CHEBI:18420"/>
        <label>2</label>
    </ligand>
</feature>
<evidence type="ECO:0000256" key="4">
    <source>
        <dbReference type="ARBA" id="ARBA00038103"/>
    </source>
</evidence>
<keyword evidence="5" id="KW-0479">Metal-binding</keyword>
<keyword evidence="5" id="KW-0460">Magnesium</keyword>
<dbReference type="PANTHER" id="PTHR20854:SF4">
    <property type="entry name" value="INOSITOL-1-MONOPHOSPHATASE-RELATED"/>
    <property type="match status" value="1"/>
</dbReference>
<proteinExistence type="inferred from homology"/>
<feature type="binding site" evidence="5">
    <location>
        <position position="93"/>
    </location>
    <ligand>
        <name>Mg(2+)</name>
        <dbReference type="ChEBI" id="CHEBI:18420"/>
        <label>2</label>
    </ligand>
</feature>
<dbReference type="Gene3D" id="3.40.190.80">
    <property type="match status" value="1"/>
</dbReference>
<evidence type="ECO:0000313" key="7">
    <source>
        <dbReference type="Proteomes" id="UP001597111"/>
    </source>
</evidence>
<keyword evidence="3" id="KW-0119">Carbohydrate metabolism</keyword>
<dbReference type="CDD" id="cd01637">
    <property type="entry name" value="IMPase_like"/>
    <property type="match status" value="1"/>
</dbReference>
<dbReference type="PANTHER" id="PTHR20854">
    <property type="entry name" value="INOSITOL MONOPHOSPHATASE"/>
    <property type="match status" value="1"/>
</dbReference>
<sequence>MDSTTPLTLAREAARAGAEVAHGGFRGPLTVETKKNELDSVTEFDREVQRHVVQMFREDDSDAVIVGEEELPDVDTRTALPESGAAWVVDPIDGTNNFVAGNRIWGCAVAAVEDGDAVAAVNEFPALGDSFAAADDGAMRNGESCSVSDRVDPGTFTINPIFGLEPRDRRKLAEYVTTIAEEFGDSRRFGSSQYALSSVAAGELDAAVSGVELSPWDTVGGVHLVREAGGTVTNLDGDRWTPGDSGIIASNGEAHDELVAAFD</sequence>
<evidence type="ECO:0000256" key="1">
    <source>
        <dbReference type="ARBA" id="ARBA00001273"/>
    </source>
</evidence>